<sequence>MAEAFGVVVSAFTVVEIAGKLGSSTIKLKKLWNEVQDVPREINQLVEQVDILNAILTEMDVELTSGERAGDTGDRLTTANSYREEVTEEHNKAQGYT</sequence>
<evidence type="ECO:0000313" key="2">
    <source>
        <dbReference type="EMBL" id="KAK1528306.1"/>
    </source>
</evidence>
<gene>
    <name evidence="2" type="ORF">CPAR01_12864</name>
</gene>
<reference evidence="2 3" key="1">
    <citation type="submission" date="2016-10" db="EMBL/GenBank/DDBJ databases">
        <title>The genome sequence of Colletotrichum fioriniae PJ7.</title>
        <authorList>
            <person name="Baroncelli R."/>
        </authorList>
    </citation>
    <scope>NUCLEOTIDE SEQUENCE [LARGE SCALE GENOMIC DNA]</scope>
    <source>
        <strain evidence="2 3">IMI 384185</strain>
    </source>
</reference>
<dbReference type="RefSeq" id="XP_060344651.1">
    <property type="nucleotide sequence ID" value="XM_060497118.1"/>
</dbReference>
<evidence type="ECO:0000256" key="1">
    <source>
        <dbReference type="SAM" id="MobiDB-lite"/>
    </source>
</evidence>
<feature type="region of interest" description="Disordered" evidence="1">
    <location>
        <begin position="66"/>
        <end position="97"/>
    </location>
</feature>
<proteinExistence type="predicted"/>
<protein>
    <recommendedName>
        <fullName evidence="4">Fungal N-terminal domain-containing protein</fullName>
    </recommendedName>
</protein>
<accession>A0ABQ9S7M2</accession>
<comment type="caution">
    <text evidence="2">The sequence shown here is derived from an EMBL/GenBank/DDBJ whole genome shotgun (WGS) entry which is preliminary data.</text>
</comment>
<name>A0ABQ9S7M2_9PEZI</name>
<dbReference type="GeneID" id="85381017"/>
<evidence type="ECO:0000313" key="3">
    <source>
        <dbReference type="Proteomes" id="UP001241169"/>
    </source>
</evidence>
<dbReference type="EMBL" id="MOPA01000011">
    <property type="protein sequence ID" value="KAK1528306.1"/>
    <property type="molecule type" value="Genomic_DNA"/>
</dbReference>
<keyword evidence="3" id="KW-1185">Reference proteome</keyword>
<feature type="compositionally biased region" description="Basic and acidic residues" evidence="1">
    <location>
        <begin position="82"/>
        <end position="97"/>
    </location>
</feature>
<evidence type="ECO:0008006" key="4">
    <source>
        <dbReference type="Google" id="ProtNLM"/>
    </source>
</evidence>
<dbReference type="Proteomes" id="UP001241169">
    <property type="component" value="Unassembled WGS sequence"/>
</dbReference>
<organism evidence="2 3">
    <name type="scientific">Colletotrichum paranaense</name>
    <dbReference type="NCBI Taxonomy" id="1914294"/>
    <lineage>
        <taxon>Eukaryota</taxon>
        <taxon>Fungi</taxon>
        <taxon>Dikarya</taxon>
        <taxon>Ascomycota</taxon>
        <taxon>Pezizomycotina</taxon>
        <taxon>Sordariomycetes</taxon>
        <taxon>Hypocreomycetidae</taxon>
        <taxon>Glomerellales</taxon>
        <taxon>Glomerellaceae</taxon>
        <taxon>Colletotrichum</taxon>
        <taxon>Colletotrichum acutatum species complex</taxon>
    </lineage>
</organism>